<feature type="transmembrane region" description="Helical" evidence="2">
    <location>
        <begin position="206"/>
        <end position="228"/>
    </location>
</feature>
<feature type="transmembrane region" description="Helical" evidence="2">
    <location>
        <begin position="55"/>
        <end position="77"/>
    </location>
</feature>
<dbReference type="Proteomes" id="UP000198372">
    <property type="component" value="Unassembled WGS sequence"/>
</dbReference>
<keyword evidence="2" id="KW-1133">Transmembrane helix</keyword>
<dbReference type="AlphaFoldDB" id="A0A238F9N9"/>
<evidence type="ECO:0000256" key="2">
    <source>
        <dbReference type="SAM" id="Phobius"/>
    </source>
</evidence>
<feature type="transmembrane region" description="Helical" evidence="2">
    <location>
        <begin position="170"/>
        <end position="186"/>
    </location>
</feature>
<sequence>MATSLITSSIAAGPVVLTQAALLQLVLATFPLLAIGVVASFYASTQSIIGGLNRTWVLLHLASGFSFAAALFELGNLSEFIRSNSNSSTTPRVFQPLRSFVIVAALAHSLALIFLLSYLHRRLSLAFINESRIVVRTSKFLPWISTGQETRLVSITSWESFGWKGEGLKIALWGLIGVAGVVEAVWRVESIRGFGRLRPLYVASEALQLVISLAFLAKIIVSICMLDIPRRMRSFLGYGCVSFALLLGGVIVPAISLHPNLALFTETPLARLFKMIEVVSSEFVPLFGHRILAVFKHQLEARPSGPPRLPSLPPSIKGSTLSIHLPSRASLHPTPSIASPSTPFPPTSILRELSTSSPLDEVQEGTQFRRHSSSTPGWHTRNWVASNLRSAAAGGSSGGAEDRVSLTSAATPHSIVEVEGSNFEQERQDSRLRALDEGYNQMRLREAFPPLSPSPSPTPTGTTFPLELDRLGQRGEYRRPSDAGTIKTPHPLAVVQEEVESMPSVPRGGSEFPTTQDAPQGSTSATSVEDELTRVYEEMLTKFCCDSPEEPNSNFESIDGPQRALAKLMLQKMPSDRPDSAVRLSVVTQASSFVESPLTMSEFPSPPIPEYTPQPISSSLDTTSPTPSGRSSRARGGNPTDLFIVPPPRKPLAIAYESPSDHLSLDSGQGSLSAPRRHLDQEEQEGIDVTSLLLTPESAEQTIRFQSHLPPGPESPIGLSSVPLSNVKLDSTTRDPERTSYFESNSDEDNDLESEPATLAQIHRASREFLTVRKASLIRTPSPLTPSLPLPTIVEPRIMAPNEGLEIAPTSNRSRSRSPSPNRLFFNLGNSRENGPNGISTRGKRSILEAQLIAASAMKPSRVDTSPEVASFRAFEVRQSRLAGVQKAGSQGLPEGIFEKPRSAPVPVPKESSRSRV</sequence>
<name>A0A238F9N9_9BASI</name>
<keyword evidence="2" id="KW-0472">Membrane</keyword>
<evidence type="ECO:0000313" key="4">
    <source>
        <dbReference type="Proteomes" id="UP000198372"/>
    </source>
</evidence>
<keyword evidence="4" id="KW-1185">Reference proteome</keyword>
<feature type="region of interest" description="Disordered" evidence="1">
    <location>
        <begin position="595"/>
        <end position="684"/>
    </location>
</feature>
<keyword evidence="2" id="KW-0812">Transmembrane</keyword>
<feature type="transmembrane region" description="Helical" evidence="2">
    <location>
        <begin position="97"/>
        <end position="119"/>
    </location>
</feature>
<evidence type="ECO:0000313" key="3">
    <source>
        <dbReference type="EMBL" id="SCV68831.1"/>
    </source>
</evidence>
<feature type="compositionally biased region" description="Acidic residues" evidence="1">
    <location>
        <begin position="745"/>
        <end position="754"/>
    </location>
</feature>
<gene>
    <name evidence="3" type="ORF">BQ2448_952</name>
</gene>
<evidence type="ECO:0000256" key="1">
    <source>
        <dbReference type="SAM" id="MobiDB-lite"/>
    </source>
</evidence>
<proteinExistence type="predicted"/>
<feature type="transmembrane region" description="Helical" evidence="2">
    <location>
        <begin position="235"/>
        <end position="255"/>
    </location>
</feature>
<protein>
    <submittedName>
        <fullName evidence="3">BQ2448_952 protein</fullName>
    </submittedName>
</protein>
<feature type="compositionally biased region" description="Low complexity" evidence="1">
    <location>
        <begin position="615"/>
        <end position="639"/>
    </location>
</feature>
<accession>A0A238F9N9</accession>
<feature type="compositionally biased region" description="Polar residues" evidence="1">
    <location>
        <begin position="512"/>
        <end position="527"/>
    </location>
</feature>
<dbReference type="OrthoDB" id="2536939at2759"/>
<organism evidence="3 4">
    <name type="scientific">Microbotryum intermedium</name>
    <dbReference type="NCBI Taxonomy" id="269621"/>
    <lineage>
        <taxon>Eukaryota</taxon>
        <taxon>Fungi</taxon>
        <taxon>Dikarya</taxon>
        <taxon>Basidiomycota</taxon>
        <taxon>Pucciniomycotina</taxon>
        <taxon>Microbotryomycetes</taxon>
        <taxon>Microbotryales</taxon>
        <taxon>Microbotryaceae</taxon>
        <taxon>Microbotryum</taxon>
    </lineage>
</organism>
<dbReference type="STRING" id="269621.A0A238F9N9"/>
<feature type="compositionally biased region" description="Basic and acidic residues" evidence="1">
    <location>
        <begin position="731"/>
        <end position="740"/>
    </location>
</feature>
<feature type="region of interest" description="Disordered" evidence="1">
    <location>
        <begin position="706"/>
        <end position="755"/>
    </location>
</feature>
<reference evidence="4" key="1">
    <citation type="submission" date="2016-09" db="EMBL/GenBank/DDBJ databases">
        <authorList>
            <person name="Jeantristanb JTB J.-T."/>
            <person name="Ricardo R."/>
        </authorList>
    </citation>
    <scope>NUCLEOTIDE SEQUENCE [LARGE SCALE GENOMIC DNA]</scope>
</reference>
<feature type="region of interest" description="Disordered" evidence="1">
    <location>
        <begin position="358"/>
        <end position="380"/>
    </location>
</feature>
<dbReference type="EMBL" id="FMSP01000003">
    <property type="protein sequence ID" value="SCV68831.1"/>
    <property type="molecule type" value="Genomic_DNA"/>
</dbReference>
<feature type="transmembrane region" description="Helical" evidence="2">
    <location>
        <begin position="20"/>
        <end position="43"/>
    </location>
</feature>
<feature type="region of interest" description="Disordered" evidence="1">
    <location>
        <begin position="503"/>
        <end position="529"/>
    </location>
</feature>
<feature type="region of interest" description="Disordered" evidence="1">
    <location>
        <begin position="883"/>
        <end position="917"/>
    </location>
</feature>